<accession>A0A1F5NW17</accession>
<organism evidence="3 4">
    <name type="scientific">Candidatus Doudnabacteria bacterium RIFCSPHIGHO2_01_FULL_46_24</name>
    <dbReference type="NCBI Taxonomy" id="1817825"/>
    <lineage>
        <taxon>Bacteria</taxon>
        <taxon>Candidatus Doudnaibacteriota</taxon>
    </lineage>
</organism>
<dbReference type="SUPFAM" id="SSF56300">
    <property type="entry name" value="Metallo-dependent phosphatases"/>
    <property type="match status" value="1"/>
</dbReference>
<evidence type="ECO:0000313" key="4">
    <source>
        <dbReference type="Proteomes" id="UP000178892"/>
    </source>
</evidence>
<dbReference type="Proteomes" id="UP000178892">
    <property type="component" value="Unassembled WGS sequence"/>
</dbReference>
<evidence type="ECO:0000256" key="2">
    <source>
        <dbReference type="PIRSR" id="PIRSR004789-51"/>
    </source>
</evidence>
<name>A0A1F5NW17_9BACT</name>
<evidence type="ECO:0000256" key="1">
    <source>
        <dbReference type="PIRSR" id="PIRSR004789-50"/>
    </source>
</evidence>
<feature type="binding site" evidence="2">
    <location>
        <position position="9"/>
    </location>
    <ligand>
        <name>Fe cation</name>
        <dbReference type="ChEBI" id="CHEBI:24875"/>
        <label>1</label>
    </ligand>
</feature>
<sequence>MLKILFFGDIAGSPGRKAVKQELPKIMESEQPDLVLANVENLAHGKGVTVKTIEELMRAGIQGFTGGNHVFSKKEFSEQALRKYSELIVRPGNIPDTYAGSTAVKIETAKGSVLLGNFLGQVFMDRQFPEAVSSPFSGVDEWLNSHSEKFAAIVVDFHAEATSEKIAFGYYLDGRVAAVLGTHTHIPTADAKVLSQGTAYITDVGMCGAAGSVLGVKKELSLKRFLTGERVAFDIPEDASSAELSYVIITIDEQSAKAISIQAVHKIVGLR</sequence>
<dbReference type="PANTHER" id="PTHR36303:SF1">
    <property type="entry name" value="2',3'-CYCLIC-NUCLEOTIDE 2'-PHOSPHODIESTERASE"/>
    <property type="match status" value="1"/>
</dbReference>
<dbReference type="PIRSF" id="PIRSF004789">
    <property type="entry name" value="DR1281"/>
    <property type="match status" value="1"/>
</dbReference>
<feature type="binding site" evidence="2">
    <location>
        <position position="158"/>
    </location>
    <ligand>
        <name>Fe cation</name>
        <dbReference type="ChEBI" id="CHEBI:24875"/>
        <label>2</label>
    </ligand>
</feature>
<feature type="active site" description="Proton donor" evidence="1">
    <location>
        <position position="69"/>
    </location>
</feature>
<feature type="binding site" evidence="2">
    <location>
        <position position="40"/>
    </location>
    <ligand>
        <name>Fe cation</name>
        <dbReference type="ChEBI" id="CHEBI:24875"/>
        <label>1</label>
    </ligand>
</feature>
<dbReference type="Pfam" id="PF13277">
    <property type="entry name" value="YmdB"/>
    <property type="match status" value="1"/>
</dbReference>
<dbReference type="GO" id="GO:0004113">
    <property type="term" value="F:2',3'-cyclic-nucleotide 3'-phosphodiesterase activity"/>
    <property type="evidence" value="ECO:0007669"/>
    <property type="project" value="TreeGrafter"/>
</dbReference>
<feature type="binding site" evidence="2">
    <location>
        <position position="183"/>
    </location>
    <ligand>
        <name>Fe cation</name>
        <dbReference type="ChEBI" id="CHEBI:24875"/>
        <label>2</label>
    </ligand>
</feature>
<dbReference type="InterPro" id="IPR005235">
    <property type="entry name" value="YmdB-like"/>
</dbReference>
<feature type="binding site" evidence="2">
    <location>
        <position position="185"/>
    </location>
    <ligand>
        <name>Fe cation</name>
        <dbReference type="ChEBI" id="CHEBI:24875"/>
        <label>1</label>
    </ligand>
</feature>
<feature type="binding site" evidence="2">
    <location>
        <position position="68"/>
    </location>
    <ligand>
        <name>Fe cation</name>
        <dbReference type="ChEBI" id="CHEBI:24875"/>
        <label>2</label>
    </ligand>
</feature>
<feature type="binding site" evidence="2">
    <location>
        <position position="41"/>
    </location>
    <ligand>
        <name>Fe cation</name>
        <dbReference type="ChEBI" id="CHEBI:24875"/>
        <label>1</label>
    </ligand>
</feature>
<dbReference type="EMBL" id="MFEL01000002">
    <property type="protein sequence ID" value="OGE81879.1"/>
    <property type="molecule type" value="Genomic_DNA"/>
</dbReference>
<feature type="binding site" evidence="2">
    <location>
        <position position="40"/>
    </location>
    <ligand>
        <name>Fe cation</name>
        <dbReference type="ChEBI" id="CHEBI:24875"/>
        <label>2</label>
    </ligand>
</feature>
<dbReference type="STRING" id="1817825.A2720_03545"/>
<dbReference type="PANTHER" id="PTHR36303">
    <property type="entry name" value="2',3'-CYCLIC-NUCLEOTIDE 2'-PHOSPHODIESTERASE"/>
    <property type="match status" value="1"/>
</dbReference>
<dbReference type="Gene3D" id="3.60.21.10">
    <property type="match status" value="1"/>
</dbReference>
<evidence type="ECO:0000313" key="3">
    <source>
        <dbReference type="EMBL" id="OGE81879.1"/>
    </source>
</evidence>
<comment type="caution">
    <text evidence="3">The sequence shown here is derived from an EMBL/GenBank/DDBJ whole genome shotgun (WGS) entry which is preliminary data.</text>
</comment>
<gene>
    <name evidence="3" type="ORF">A2720_03545</name>
</gene>
<protein>
    <submittedName>
        <fullName evidence="3">Metallophosphoesterase</fullName>
    </submittedName>
</protein>
<keyword evidence="2" id="KW-0479">Metal-binding</keyword>
<proteinExistence type="predicted"/>
<dbReference type="GO" id="GO:0046872">
    <property type="term" value="F:metal ion binding"/>
    <property type="evidence" value="ECO:0007669"/>
    <property type="project" value="UniProtKB-KW"/>
</dbReference>
<reference evidence="3 4" key="1">
    <citation type="journal article" date="2016" name="Nat. Commun.">
        <title>Thousands of microbial genomes shed light on interconnected biogeochemical processes in an aquifer system.</title>
        <authorList>
            <person name="Anantharaman K."/>
            <person name="Brown C.T."/>
            <person name="Hug L.A."/>
            <person name="Sharon I."/>
            <person name="Castelle C.J."/>
            <person name="Probst A.J."/>
            <person name="Thomas B.C."/>
            <person name="Singh A."/>
            <person name="Wilkins M.J."/>
            <person name="Karaoz U."/>
            <person name="Brodie E.L."/>
            <person name="Williams K.H."/>
            <person name="Hubbard S.S."/>
            <person name="Banfield J.F."/>
        </authorList>
    </citation>
    <scope>NUCLEOTIDE SEQUENCE [LARGE SCALE GENOMIC DNA]</scope>
</reference>
<dbReference type="AlphaFoldDB" id="A0A1F5NW17"/>
<dbReference type="InterPro" id="IPR029052">
    <property type="entry name" value="Metallo-depent_PP-like"/>
</dbReference>
<dbReference type="NCBIfam" id="TIGR00282">
    <property type="entry name" value="TIGR00282 family metallophosphoesterase"/>
    <property type="match status" value="1"/>
</dbReference>